<dbReference type="NCBIfam" id="NF003958">
    <property type="entry name" value="PRK05454.2-1"/>
    <property type="match status" value="1"/>
</dbReference>
<comment type="similarity">
    <text evidence="3">Belongs to the glycosyltransferase 2 family. OpgH subfamily.</text>
</comment>
<protein>
    <recommendedName>
        <fullName evidence="4">Glucans biosynthesis glucosyltransferase H</fullName>
    </recommendedName>
</protein>
<dbReference type="Gene3D" id="3.90.550.10">
    <property type="entry name" value="Spore Coat Polysaccharide Biosynthesis Protein SpsA, Chain A"/>
    <property type="match status" value="1"/>
</dbReference>
<evidence type="ECO:0000256" key="7">
    <source>
        <dbReference type="ARBA" id="ARBA00022676"/>
    </source>
</evidence>
<dbReference type="PANTHER" id="PTHR43867:SF5">
    <property type="entry name" value="GLUCANS BIOSYNTHESIS GLUCOSYLTRANSFERASE H"/>
    <property type="match status" value="1"/>
</dbReference>
<evidence type="ECO:0000313" key="15">
    <source>
        <dbReference type="Proteomes" id="UP000439113"/>
    </source>
</evidence>
<keyword evidence="11 12" id="KW-0472">Membrane</keyword>
<dbReference type="AlphaFoldDB" id="A0A6N8DQ74"/>
<comment type="pathway">
    <text evidence="2">Glycan metabolism; osmoregulated periplasmic glucan (OPG) biosynthesis.</text>
</comment>
<dbReference type="GO" id="GO:0016758">
    <property type="term" value="F:hexosyltransferase activity"/>
    <property type="evidence" value="ECO:0007669"/>
    <property type="project" value="TreeGrafter"/>
</dbReference>
<keyword evidence="8 14" id="KW-0808">Transferase</keyword>
<dbReference type="OrthoDB" id="9775281at2"/>
<feature type="transmembrane region" description="Helical" evidence="12">
    <location>
        <begin position="94"/>
        <end position="119"/>
    </location>
</feature>
<feature type="transmembrane region" description="Helical" evidence="12">
    <location>
        <begin position="459"/>
        <end position="482"/>
    </location>
</feature>
<dbReference type="NCBIfam" id="NF003956">
    <property type="entry name" value="PRK05454.1-3"/>
    <property type="match status" value="1"/>
</dbReference>
<evidence type="ECO:0000256" key="6">
    <source>
        <dbReference type="ARBA" id="ARBA00022519"/>
    </source>
</evidence>
<dbReference type="PANTHER" id="PTHR43867">
    <property type="entry name" value="CELLULOSE SYNTHASE CATALYTIC SUBUNIT A [UDP-FORMING]"/>
    <property type="match status" value="1"/>
</dbReference>
<keyword evidence="9 12" id="KW-0812">Transmembrane</keyword>
<dbReference type="SUPFAM" id="SSF53448">
    <property type="entry name" value="Nucleotide-diphospho-sugar transferases"/>
    <property type="match status" value="1"/>
</dbReference>
<gene>
    <name evidence="14" type="primary">mdoH</name>
    <name evidence="14" type="ORF">GJ654_17355</name>
</gene>
<evidence type="ECO:0000256" key="2">
    <source>
        <dbReference type="ARBA" id="ARBA00005001"/>
    </source>
</evidence>
<keyword evidence="5" id="KW-1003">Cell membrane</keyword>
<evidence type="ECO:0000256" key="4">
    <source>
        <dbReference type="ARBA" id="ARBA00020585"/>
    </source>
</evidence>
<feature type="domain" description="Glycosyltransferase 2-like" evidence="13">
    <location>
        <begin position="234"/>
        <end position="430"/>
    </location>
</feature>
<proteinExistence type="inferred from homology"/>
<evidence type="ECO:0000259" key="13">
    <source>
        <dbReference type="Pfam" id="PF13632"/>
    </source>
</evidence>
<evidence type="ECO:0000313" key="14">
    <source>
        <dbReference type="EMBL" id="MTV32752.1"/>
    </source>
</evidence>
<name>A0A6N8DQ74_RHOAC</name>
<comment type="subcellular location">
    <subcellularLocation>
        <location evidence="1">Cell inner membrane</location>
        <topology evidence="1">Multi-pass membrane protein</topology>
    </subcellularLocation>
</comment>
<keyword evidence="10 12" id="KW-1133">Transmembrane helix</keyword>
<evidence type="ECO:0000256" key="11">
    <source>
        <dbReference type="ARBA" id="ARBA00023136"/>
    </source>
</evidence>
<dbReference type="NCBIfam" id="NF003962">
    <property type="entry name" value="PRK05454.2-5"/>
    <property type="match status" value="1"/>
</dbReference>
<feature type="transmembrane region" description="Helical" evidence="12">
    <location>
        <begin position="55"/>
        <end position="74"/>
    </location>
</feature>
<dbReference type="EMBL" id="WNKS01000021">
    <property type="protein sequence ID" value="MTV32752.1"/>
    <property type="molecule type" value="Genomic_DNA"/>
</dbReference>
<feature type="transmembrane region" description="Helical" evidence="12">
    <location>
        <begin position="409"/>
        <end position="430"/>
    </location>
</feature>
<dbReference type="Pfam" id="PF13632">
    <property type="entry name" value="Glyco_trans_2_3"/>
    <property type="match status" value="1"/>
</dbReference>
<evidence type="ECO:0000256" key="10">
    <source>
        <dbReference type="ARBA" id="ARBA00022989"/>
    </source>
</evidence>
<dbReference type="Proteomes" id="UP000439113">
    <property type="component" value="Unassembled WGS sequence"/>
</dbReference>
<dbReference type="InterPro" id="IPR050321">
    <property type="entry name" value="Glycosyltr_2/OpgH_subfam"/>
</dbReference>
<dbReference type="CDD" id="cd04191">
    <property type="entry name" value="Glucan_BSP_MdoH"/>
    <property type="match status" value="1"/>
</dbReference>
<evidence type="ECO:0000256" key="12">
    <source>
        <dbReference type="SAM" id="Phobius"/>
    </source>
</evidence>
<evidence type="ECO:0000256" key="9">
    <source>
        <dbReference type="ARBA" id="ARBA00022692"/>
    </source>
</evidence>
<comment type="caution">
    <text evidence="14">The sequence shown here is derived from an EMBL/GenBank/DDBJ whole genome shotgun (WGS) entry which is preliminary data.</text>
</comment>
<dbReference type="InterPro" id="IPR001173">
    <property type="entry name" value="Glyco_trans_2-like"/>
</dbReference>
<sequence length="719" mass="79770">MDVLTAAPAPNHAPDHALHPAMPEEKHLDMPEQNLFRFDPATERRNRTHKRALPWISRTLTFGGGLALTVWGGWQMYRVIDVGGITFLKWMLLVLFLANFSWIALSFAAGVVGFLHLLFARPKQPEIPKELKTRTAVVMPIYNEAPSRVFGALQAIYEDVQATGLGAHFDWFFLSDTTDPDIWIAEERALLALRRNLGPDARVFYRHRQKNTARKAGNIADFVTRWGGSYDHMVVLDADSLMTGHAIAVLAGAMENDPDSGIIQTLPLIINRNTLFARVQQFAARIYGPVIADGLSCWMGRDGNYWGHNAIIRTAAFAAHCGLPHLTGKPPFGGHILSHDFVEAALIRRAGYTVYMLPSLAGSYEESPPSLIDVAARDRRWCQGNLQHSRVIFAKGLHPATRQHFTTGIMAYVSSPLWLAQIAVGILLVLQASYIRPEYFSQEFTLFPTWPVFDAERSLMLFEVTMAVLLAPKLFGLILALFDGPTRRGGGGAIRLTLSALFETLMSALLAPIMMLVHAGHVLHILFGFDTGWEPQRRDDGSVAFNQIMRRHRDHVILGFIMLVAGMLISPSLVAWMSPTIAGLILAIFLSWASGQRSIGVALKKVGLLVTPEERNPPPIATRANALSQTFAAEGFDHADGLRAVYEDPQFREAHETFLPPAAPRVRGDIHPDRAMAEAKLNDAQTIDDAVKWMQRKERMVLLHDRALIGLLSRLPSGA</sequence>
<evidence type="ECO:0000256" key="5">
    <source>
        <dbReference type="ARBA" id="ARBA00022475"/>
    </source>
</evidence>
<organism evidence="14 15">
    <name type="scientific">Rhodoblastus acidophilus</name>
    <name type="common">Rhodopseudomonas acidophila</name>
    <dbReference type="NCBI Taxonomy" id="1074"/>
    <lineage>
        <taxon>Bacteria</taxon>
        <taxon>Pseudomonadati</taxon>
        <taxon>Pseudomonadota</taxon>
        <taxon>Alphaproteobacteria</taxon>
        <taxon>Hyphomicrobiales</taxon>
        <taxon>Rhodoblastaceae</taxon>
        <taxon>Rhodoblastus</taxon>
    </lineage>
</organism>
<dbReference type="InterPro" id="IPR029044">
    <property type="entry name" value="Nucleotide-diphossugar_trans"/>
</dbReference>
<keyword evidence="6" id="KW-0997">Cell inner membrane</keyword>
<dbReference type="GO" id="GO:0005886">
    <property type="term" value="C:plasma membrane"/>
    <property type="evidence" value="ECO:0007669"/>
    <property type="project" value="UniProtKB-SubCell"/>
</dbReference>
<accession>A0A6N8DQ74</accession>
<evidence type="ECO:0000256" key="8">
    <source>
        <dbReference type="ARBA" id="ARBA00022679"/>
    </source>
</evidence>
<dbReference type="RefSeq" id="WP_155447439.1">
    <property type="nucleotide sequence ID" value="NZ_JAOQNR010000019.1"/>
</dbReference>
<evidence type="ECO:0000256" key="1">
    <source>
        <dbReference type="ARBA" id="ARBA00004429"/>
    </source>
</evidence>
<keyword evidence="7" id="KW-0328">Glycosyltransferase</keyword>
<evidence type="ECO:0000256" key="3">
    <source>
        <dbReference type="ARBA" id="ARBA00009337"/>
    </source>
</evidence>
<reference evidence="14 15" key="1">
    <citation type="submission" date="2019-11" db="EMBL/GenBank/DDBJ databases">
        <title>Whole-genome sequence of a Rhodoblastus acidophilus DSM 142.</title>
        <authorList>
            <person name="Kyndt J.A."/>
            <person name="Meyer T.E."/>
        </authorList>
    </citation>
    <scope>NUCLEOTIDE SEQUENCE [LARGE SCALE GENOMIC DNA]</scope>
    <source>
        <strain evidence="14 15">DSM 142</strain>
    </source>
</reference>
<feature type="transmembrane region" description="Helical" evidence="12">
    <location>
        <begin position="557"/>
        <end position="590"/>
    </location>
</feature>